<proteinExistence type="predicted"/>
<reference evidence="1 2" key="1">
    <citation type="submission" date="2018-08" db="EMBL/GenBank/DDBJ databases">
        <title>Recombination of ecologically and evolutionarily significant loci maintains genetic cohesion in the Pseudomonas syringae species complex.</title>
        <authorList>
            <person name="Dillon M."/>
            <person name="Thakur S."/>
            <person name="Almeida R.N.D."/>
            <person name="Weir B.S."/>
            <person name="Guttman D.S."/>
        </authorList>
    </citation>
    <scope>NUCLEOTIDE SEQUENCE [LARGE SCALE GENOMIC DNA]</scope>
    <source>
        <strain evidence="1 2">ICMP 2788</strain>
    </source>
</reference>
<evidence type="ECO:0000313" key="2">
    <source>
        <dbReference type="Proteomes" id="UP000276886"/>
    </source>
</evidence>
<evidence type="ECO:0008006" key="3">
    <source>
        <dbReference type="Google" id="ProtNLM"/>
    </source>
</evidence>
<dbReference type="Proteomes" id="UP000276886">
    <property type="component" value="Unassembled WGS sequence"/>
</dbReference>
<name>A0A3M3TXH8_PSESJ</name>
<accession>A0A3M3TXH8</accession>
<dbReference type="AlphaFoldDB" id="A0A3M3TXH8"/>
<protein>
    <recommendedName>
        <fullName evidence="3">ArsR family transcriptional regulator</fullName>
    </recommendedName>
</protein>
<dbReference type="EMBL" id="RBPQ01000182">
    <property type="protein sequence ID" value="RMO25528.1"/>
    <property type="molecule type" value="Genomic_DNA"/>
</dbReference>
<sequence>MLMNASIADARILAVSVSIITSLSGPSNKARTPPKNAYACLDWSERLLTSAVLLELMLKRGWVSRHLDSRALQLTPKGAGGMAKAFGLEGGA</sequence>
<organism evidence="1 2">
    <name type="scientific">Pseudomonas syringae pv. pisi</name>
    <dbReference type="NCBI Taxonomy" id="59510"/>
    <lineage>
        <taxon>Bacteria</taxon>
        <taxon>Pseudomonadati</taxon>
        <taxon>Pseudomonadota</taxon>
        <taxon>Gammaproteobacteria</taxon>
        <taxon>Pseudomonadales</taxon>
        <taxon>Pseudomonadaceae</taxon>
        <taxon>Pseudomonas</taxon>
        <taxon>Pseudomonas syringae</taxon>
    </lineage>
</organism>
<gene>
    <name evidence="1" type="ORF">ALQ44_01229</name>
</gene>
<evidence type="ECO:0000313" key="1">
    <source>
        <dbReference type="EMBL" id="RMO25528.1"/>
    </source>
</evidence>
<comment type="caution">
    <text evidence="1">The sequence shown here is derived from an EMBL/GenBank/DDBJ whole genome shotgun (WGS) entry which is preliminary data.</text>
</comment>